<sequence>MRSVHVTRGRLLRGLTALVVGTATVGMAAGPAVAQDDPGWVNAWLEDVTVGGPGAPGRTVPLTLTSTGATQPRVTVDLTGLAGVVTATFPDFCVTEGTSVTCPMPPTAVDEFGTLTGTVPVVFRAASGATDGATGTFTYTALGEQTEPSTQQATITVRSGPDLLDLVDGSVSGVAVGDSLPVPVAVVNAGDQPVVDLRLTMSFPVGLIPASYRNCRYGTNTSLATVVVCTVRGTFAPGQRHKLRQKLATTVGPATLGSKRITQFVEPLAGAGPLPRGVKLTHREAEQGLRLRPVGNPLDVIPAGVTGAGGGLYLRSVQGSFDVVAQGASVTGAVGDTVRVTVGLRNEGPGVPDATLSGGGVGSFLFVPPAGTTVVGNPSSCWLNGDEESAGDTPTTWYCGGPGGVFPAGLTHTAAFDLRIDSLSGTPGEVQQYERYPRVDDNPGNDVAPVTVG</sequence>
<feature type="region of interest" description="Disordered" evidence="1">
    <location>
        <begin position="433"/>
        <end position="453"/>
    </location>
</feature>
<feature type="chain" id="PRO_5008705380" evidence="2">
    <location>
        <begin position="35"/>
        <end position="453"/>
    </location>
</feature>
<keyword evidence="2" id="KW-0732">Signal</keyword>
<name>A0A1C4V0I5_9ACTN</name>
<evidence type="ECO:0000313" key="4">
    <source>
        <dbReference type="Proteomes" id="UP000198224"/>
    </source>
</evidence>
<reference evidence="4" key="1">
    <citation type="submission" date="2016-06" db="EMBL/GenBank/DDBJ databases">
        <authorList>
            <person name="Varghese N."/>
            <person name="Submissions Spin"/>
        </authorList>
    </citation>
    <scope>NUCLEOTIDE SEQUENCE [LARGE SCALE GENOMIC DNA]</scope>
    <source>
        <strain evidence="4">DSM 45160</strain>
    </source>
</reference>
<accession>A0A1C4V0I5</accession>
<feature type="signal peptide" evidence="2">
    <location>
        <begin position="1"/>
        <end position="34"/>
    </location>
</feature>
<evidence type="ECO:0000256" key="2">
    <source>
        <dbReference type="SAM" id="SignalP"/>
    </source>
</evidence>
<evidence type="ECO:0000256" key="1">
    <source>
        <dbReference type="SAM" id="MobiDB-lite"/>
    </source>
</evidence>
<proteinExistence type="predicted"/>
<dbReference type="PROSITE" id="PS51318">
    <property type="entry name" value="TAT"/>
    <property type="match status" value="1"/>
</dbReference>
<dbReference type="EMBL" id="LT607409">
    <property type="protein sequence ID" value="SCE77554.1"/>
    <property type="molecule type" value="Genomic_DNA"/>
</dbReference>
<dbReference type="InterPro" id="IPR006311">
    <property type="entry name" value="TAT_signal"/>
</dbReference>
<dbReference type="RefSeq" id="WP_157742425.1">
    <property type="nucleotide sequence ID" value="NZ_LT607409.1"/>
</dbReference>
<dbReference type="AlphaFoldDB" id="A0A1C4V0I5"/>
<gene>
    <name evidence="3" type="ORF">GA0070612_0948</name>
</gene>
<evidence type="ECO:0000313" key="3">
    <source>
        <dbReference type="EMBL" id="SCE77554.1"/>
    </source>
</evidence>
<dbReference type="Proteomes" id="UP000198224">
    <property type="component" value="Chromosome I"/>
</dbReference>
<protein>
    <submittedName>
        <fullName evidence="3">Uncharacterized protein</fullName>
    </submittedName>
</protein>
<organism evidence="3 4">
    <name type="scientific">Micromonospora chokoriensis</name>
    <dbReference type="NCBI Taxonomy" id="356851"/>
    <lineage>
        <taxon>Bacteria</taxon>
        <taxon>Bacillati</taxon>
        <taxon>Actinomycetota</taxon>
        <taxon>Actinomycetes</taxon>
        <taxon>Micromonosporales</taxon>
        <taxon>Micromonosporaceae</taxon>
        <taxon>Micromonospora</taxon>
    </lineage>
</organism>
<keyword evidence="4" id="KW-1185">Reference proteome</keyword>